<gene>
    <name evidence="1" type="ORF">MRB53_029481</name>
</gene>
<dbReference type="Proteomes" id="UP001234297">
    <property type="component" value="Chromosome 9"/>
</dbReference>
<protein>
    <submittedName>
        <fullName evidence="1">Uncharacterized protein</fullName>
    </submittedName>
</protein>
<evidence type="ECO:0000313" key="2">
    <source>
        <dbReference type="Proteomes" id="UP001234297"/>
    </source>
</evidence>
<reference evidence="1 2" key="1">
    <citation type="journal article" date="2022" name="Hortic Res">
        <title>A haplotype resolved chromosomal level avocado genome allows analysis of novel avocado genes.</title>
        <authorList>
            <person name="Nath O."/>
            <person name="Fletcher S.J."/>
            <person name="Hayward A."/>
            <person name="Shaw L.M."/>
            <person name="Masouleh A.K."/>
            <person name="Furtado A."/>
            <person name="Henry R.J."/>
            <person name="Mitter N."/>
        </authorList>
    </citation>
    <scope>NUCLEOTIDE SEQUENCE [LARGE SCALE GENOMIC DNA]</scope>
    <source>
        <strain evidence="2">cv. Hass</strain>
    </source>
</reference>
<sequence>MPFDTNSPSPCFPCKDKSYLCHRANILCIPVISVVCLSIIYYACQFLYTIAFIYFLRLIHLTVSCFSRLSRLPTGAGDATEPLLQVPVLAFSDDMKMIGGEAG</sequence>
<accession>A0ACC2KIG2</accession>
<name>A0ACC2KIG2_PERAE</name>
<organism evidence="1 2">
    <name type="scientific">Persea americana</name>
    <name type="common">Avocado</name>
    <dbReference type="NCBI Taxonomy" id="3435"/>
    <lineage>
        <taxon>Eukaryota</taxon>
        <taxon>Viridiplantae</taxon>
        <taxon>Streptophyta</taxon>
        <taxon>Embryophyta</taxon>
        <taxon>Tracheophyta</taxon>
        <taxon>Spermatophyta</taxon>
        <taxon>Magnoliopsida</taxon>
        <taxon>Magnoliidae</taxon>
        <taxon>Laurales</taxon>
        <taxon>Lauraceae</taxon>
        <taxon>Persea</taxon>
    </lineage>
</organism>
<proteinExistence type="predicted"/>
<evidence type="ECO:0000313" key="1">
    <source>
        <dbReference type="EMBL" id="KAJ8620952.1"/>
    </source>
</evidence>
<keyword evidence="2" id="KW-1185">Reference proteome</keyword>
<comment type="caution">
    <text evidence="1">The sequence shown here is derived from an EMBL/GenBank/DDBJ whole genome shotgun (WGS) entry which is preliminary data.</text>
</comment>
<dbReference type="EMBL" id="CM056817">
    <property type="protein sequence ID" value="KAJ8620952.1"/>
    <property type="molecule type" value="Genomic_DNA"/>
</dbReference>